<proteinExistence type="predicted"/>
<organism evidence="2 3">
    <name type="scientific">Streptomyces boetiae</name>
    <dbReference type="NCBI Taxonomy" id="3075541"/>
    <lineage>
        <taxon>Bacteria</taxon>
        <taxon>Bacillati</taxon>
        <taxon>Actinomycetota</taxon>
        <taxon>Actinomycetes</taxon>
        <taxon>Kitasatosporales</taxon>
        <taxon>Streptomycetaceae</taxon>
        <taxon>Streptomyces</taxon>
    </lineage>
</organism>
<dbReference type="EMBL" id="JAVREN010000027">
    <property type="protein sequence ID" value="MDT0308857.1"/>
    <property type="molecule type" value="Genomic_DNA"/>
</dbReference>
<evidence type="ECO:0000313" key="2">
    <source>
        <dbReference type="EMBL" id="MDT0308857.1"/>
    </source>
</evidence>
<name>A0ABU2LC24_9ACTN</name>
<comment type="caution">
    <text evidence="2">The sequence shown here is derived from an EMBL/GenBank/DDBJ whole genome shotgun (WGS) entry which is preliminary data.</text>
</comment>
<reference evidence="3" key="1">
    <citation type="submission" date="2023-07" db="EMBL/GenBank/DDBJ databases">
        <title>30 novel species of actinomycetes from the DSMZ collection.</title>
        <authorList>
            <person name="Nouioui I."/>
        </authorList>
    </citation>
    <scope>NUCLEOTIDE SEQUENCE [LARGE SCALE GENOMIC DNA]</scope>
    <source>
        <strain evidence="3">DSM 44917</strain>
    </source>
</reference>
<evidence type="ECO:0000259" key="1">
    <source>
        <dbReference type="Pfam" id="PF01370"/>
    </source>
</evidence>
<dbReference type="InterPro" id="IPR001509">
    <property type="entry name" value="Epimerase_deHydtase"/>
</dbReference>
<dbReference type="PANTHER" id="PTHR48079:SF6">
    <property type="entry name" value="NAD(P)-BINDING DOMAIN-CONTAINING PROTEIN-RELATED"/>
    <property type="match status" value="1"/>
</dbReference>
<protein>
    <submittedName>
        <fullName evidence="2">NAD-dependent epimerase/dehydratase family protein</fullName>
    </submittedName>
</protein>
<dbReference type="InterPro" id="IPR051783">
    <property type="entry name" value="NAD(P)-dependent_oxidoreduct"/>
</dbReference>
<dbReference type="InterPro" id="IPR036291">
    <property type="entry name" value="NAD(P)-bd_dom_sf"/>
</dbReference>
<gene>
    <name evidence="2" type="ORF">RM780_18095</name>
</gene>
<dbReference type="Gene3D" id="3.40.50.720">
    <property type="entry name" value="NAD(P)-binding Rossmann-like Domain"/>
    <property type="match status" value="1"/>
</dbReference>
<dbReference type="Pfam" id="PF01370">
    <property type="entry name" value="Epimerase"/>
    <property type="match status" value="1"/>
</dbReference>
<keyword evidence="3" id="KW-1185">Reference proteome</keyword>
<dbReference type="Proteomes" id="UP001183388">
    <property type="component" value="Unassembled WGS sequence"/>
</dbReference>
<evidence type="ECO:0000313" key="3">
    <source>
        <dbReference type="Proteomes" id="UP001183388"/>
    </source>
</evidence>
<dbReference type="SUPFAM" id="SSF51735">
    <property type="entry name" value="NAD(P)-binding Rossmann-fold domains"/>
    <property type="match status" value="1"/>
</dbReference>
<sequence>MGATGTLGSAVVRRLTAASGAADGRAGQVLGLARRRPPGMPPGASWAPADITRDSTADLAARFAGADAVIHLACLFQPARRPEVTWRTNVLGSERVFEAVAAAGVPALVHASSVVAYAPAPKGRRVTEDWPTHGTPTAAYCREKTYAERLLDAFEQRHPEVRVVRPRPALVLSRYSAARQRRLFGGPLVPAHGAVHAPPLLPDVPGLRFQALHAEDAAVALTRCALRPVRGAFNLAAEPPLDARELAALTGARAVRVPYRPVRAAVDAAWRLRLLSTPPGLLDAVLACPLMDTGRARRELDWRPAHSATEAAAALLAGPGDPP</sequence>
<accession>A0ABU2LC24</accession>
<feature type="domain" description="NAD-dependent epimerase/dehydratase" evidence="1">
    <location>
        <begin position="1"/>
        <end position="182"/>
    </location>
</feature>
<dbReference type="RefSeq" id="WP_311631797.1">
    <property type="nucleotide sequence ID" value="NZ_JAVREN010000027.1"/>
</dbReference>
<dbReference type="PANTHER" id="PTHR48079">
    <property type="entry name" value="PROTEIN YEEZ"/>
    <property type="match status" value="1"/>
</dbReference>